<feature type="transmembrane region" description="Helical" evidence="6">
    <location>
        <begin position="219"/>
        <end position="236"/>
    </location>
</feature>
<dbReference type="EMBL" id="JABSNM010000007">
    <property type="protein sequence ID" value="NRT56168.1"/>
    <property type="molecule type" value="Genomic_DNA"/>
</dbReference>
<dbReference type="PANTHER" id="PTHR21716">
    <property type="entry name" value="TRANSMEMBRANE PROTEIN"/>
    <property type="match status" value="1"/>
</dbReference>
<dbReference type="PANTHER" id="PTHR21716:SF4">
    <property type="entry name" value="TRANSMEMBRANE PROTEIN 245"/>
    <property type="match status" value="1"/>
</dbReference>
<reference evidence="7 8" key="1">
    <citation type="submission" date="2020-05" db="EMBL/GenBank/DDBJ databases">
        <title>Genomic Encyclopedia of Type Strains, Phase IV (KMG-V): Genome sequencing to study the core and pangenomes of soil and plant-associated prokaryotes.</title>
        <authorList>
            <person name="Whitman W."/>
        </authorList>
    </citation>
    <scope>NUCLEOTIDE SEQUENCE [LARGE SCALE GENOMIC DNA]</scope>
    <source>
        <strain evidence="7 8">C29</strain>
    </source>
</reference>
<feature type="transmembrane region" description="Helical" evidence="6">
    <location>
        <begin position="64"/>
        <end position="87"/>
    </location>
</feature>
<accession>A0ABX2G3Z2</accession>
<keyword evidence="8" id="KW-1185">Reference proteome</keyword>
<keyword evidence="5 6" id="KW-0472">Membrane</keyword>
<evidence type="ECO:0000256" key="3">
    <source>
        <dbReference type="ARBA" id="ARBA00022692"/>
    </source>
</evidence>
<comment type="subcellular location">
    <subcellularLocation>
        <location evidence="1">Membrane</location>
        <topology evidence="1">Multi-pass membrane protein</topology>
    </subcellularLocation>
</comment>
<dbReference type="Proteomes" id="UP001516061">
    <property type="component" value="Unassembled WGS sequence"/>
</dbReference>
<evidence type="ECO:0000256" key="6">
    <source>
        <dbReference type="SAM" id="Phobius"/>
    </source>
</evidence>
<evidence type="ECO:0000256" key="5">
    <source>
        <dbReference type="ARBA" id="ARBA00023136"/>
    </source>
</evidence>
<evidence type="ECO:0000256" key="2">
    <source>
        <dbReference type="ARBA" id="ARBA00009773"/>
    </source>
</evidence>
<organism evidence="7 8">
    <name type="scientific">Sphaerotilus uruguayifluvii</name>
    <dbReference type="NCBI Taxonomy" id="2735897"/>
    <lineage>
        <taxon>Bacteria</taxon>
        <taxon>Pseudomonadati</taxon>
        <taxon>Pseudomonadota</taxon>
        <taxon>Betaproteobacteria</taxon>
        <taxon>Burkholderiales</taxon>
        <taxon>Sphaerotilaceae</taxon>
        <taxon>Sphaerotilus</taxon>
    </lineage>
</organism>
<feature type="transmembrane region" description="Helical" evidence="6">
    <location>
        <begin position="313"/>
        <end position="343"/>
    </location>
</feature>
<dbReference type="RefSeq" id="WP_173805145.1">
    <property type="nucleotide sequence ID" value="NZ_JABSNM010000007.1"/>
</dbReference>
<comment type="similarity">
    <text evidence="2">Belongs to the autoinducer-2 exporter (AI-2E) (TC 2.A.86) family.</text>
</comment>
<dbReference type="Pfam" id="PF01594">
    <property type="entry name" value="AI-2E_transport"/>
    <property type="match status" value="1"/>
</dbReference>
<evidence type="ECO:0000313" key="8">
    <source>
        <dbReference type="Proteomes" id="UP001516061"/>
    </source>
</evidence>
<feature type="transmembrane region" description="Helical" evidence="6">
    <location>
        <begin position="242"/>
        <end position="264"/>
    </location>
</feature>
<feature type="transmembrane region" description="Helical" evidence="6">
    <location>
        <begin position="12"/>
        <end position="28"/>
    </location>
</feature>
<evidence type="ECO:0000313" key="7">
    <source>
        <dbReference type="EMBL" id="NRT56168.1"/>
    </source>
</evidence>
<name>A0ABX2G3Z2_9BURK</name>
<gene>
    <name evidence="7" type="ORF">HNQ01_001904</name>
</gene>
<keyword evidence="4 6" id="KW-1133">Transmembrane helix</keyword>
<protein>
    <submittedName>
        <fullName evidence="7">PurR-regulated permease PerM</fullName>
    </submittedName>
</protein>
<keyword evidence="3 6" id="KW-0812">Transmembrane</keyword>
<sequence length="393" mass="41592">MYNRRILQQKSFLILLVLASLAFVLVLLPLWAPVFWGAVLAMMAMPIHRRLLGHGLLQARPGSAAALTVLLTVLVVIVPLVLFGLALSAEVMALYRDFGSDPARLARHVDELIGRLPPVLSGLLHQFGLEDAASLRERLLAAISRGGQAIAAQMLLAGQDLFESVLSLALALYLMFFLLRDGARISRRVRDAIPLAAAHKTRLIGKFATVVRATVKGSIVVALVQGLLGGLAFMVLDVRAPVLWAVMMALLSLLPAVGAGLVWVPVALWFAADGRFGAAAALAAWGVLVIGLADNLLRPLLVGKDTRLPDYLVLISTLGGMSLLGLHGFVLGPAIAALFIAVWDLLADNVEPAPPVPTATAAAAHIVTSTSASSPTTATPRPASAMLTIFRRD</sequence>
<dbReference type="InterPro" id="IPR002549">
    <property type="entry name" value="AI-2E-like"/>
</dbReference>
<evidence type="ECO:0000256" key="1">
    <source>
        <dbReference type="ARBA" id="ARBA00004141"/>
    </source>
</evidence>
<feature type="transmembrane region" description="Helical" evidence="6">
    <location>
        <begin position="161"/>
        <end position="179"/>
    </location>
</feature>
<proteinExistence type="inferred from homology"/>
<evidence type="ECO:0000256" key="4">
    <source>
        <dbReference type="ARBA" id="ARBA00022989"/>
    </source>
</evidence>
<feature type="transmembrane region" description="Helical" evidence="6">
    <location>
        <begin position="276"/>
        <end position="293"/>
    </location>
</feature>
<comment type="caution">
    <text evidence="7">The sequence shown here is derived from an EMBL/GenBank/DDBJ whole genome shotgun (WGS) entry which is preliminary data.</text>
</comment>